<proteinExistence type="predicted"/>
<name>J7SC28_LEGPN</name>
<accession>J7SC28</accession>
<dbReference type="EMBL" id="HE980445">
    <property type="protein sequence ID" value="CCK73758.1"/>
    <property type="molecule type" value="Genomic_DNA"/>
</dbReference>
<protein>
    <submittedName>
        <fullName evidence="1">Putative transposase</fullName>
    </submittedName>
</protein>
<reference evidence="1" key="1">
    <citation type="journal article" date="2013" name="BMC Microbiol.">
        <title>A structural comparison of lipopolysaccharide biosynthesis loci of Legionella pneumophila serogroup 1 strains.</title>
        <authorList>
            <person name="Petzold M."/>
            <person name="Thuermer A."/>
            <person name="Menzel S."/>
            <person name="Mouton J.W."/>
            <person name="Heuner K."/>
            <person name="Lueck C."/>
        </authorList>
    </citation>
    <scope>NUCLEOTIDE SEQUENCE</scope>
    <source>
        <strain evidence="1">Uppsala 3</strain>
    </source>
</reference>
<dbReference type="AlphaFoldDB" id="J7SC28"/>
<organism evidence="1">
    <name type="scientific">Legionella pneumophila serogroup 1</name>
    <dbReference type="NCBI Taxonomy" id="66976"/>
    <lineage>
        <taxon>Bacteria</taxon>
        <taxon>Pseudomonadati</taxon>
        <taxon>Pseudomonadota</taxon>
        <taxon>Gammaproteobacteria</taxon>
        <taxon>Legionellales</taxon>
        <taxon>Legionellaceae</taxon>
        <taxon>Legionella</taxon>
    </lineage>
</organism>
<sequence length="62" mass="7277">MLSICYECISIPIYSRLLNKASNSTSKVQIALLQRFVKQFGRHRIWVVLLNREFSNKARTSF</sequence>
<evidence type="ECO:0000313" key="1">
    <source>
        <dbReference type="EMBL" id="CCK73758.1"/>
    </source>
</evidence>